<sequence>MQPEVSAIFAAVPDALLIDIAVPSFRLDERVLLAIAALETPSPFRSRVCVISDNPDVDIPESIFRLRDADTIDLIIHPRNLGIGAARNTALESGNGKWLLFLDDDIIPEKDLLFAYAAAIMQHPDAIGFAGVTDFPESFNAVTRALEINGTTGHFLAALHQPLQRWAPTANLLLNREKLQNRQFDTALRWSGEDMDFLVRNSLALQEKYHSVPGAIVHHPWWNNGQLQTGRLFRYGRGACQVARKNPLNRYTYLDFTNTPETLLLLLLVLPVAAMNDSALLVMLFMGAVLMAELLVNYIKAIIVGKTFSPQVALSLWWTKFSWECGYLLESLAVFPPRQFARRLDMGFRKENPSPFRLNRWKIIKLVLIVLLSSFAFWRFKML</sequence>
<dbReference type="OrthoDB" id="633659at2"/>
<dbReference type="EMBL" id="BBWV01000001">
    <property type="protein sequence ID" value="GAO41700.1"/>
    <property type="molecule type" value="Genomic_DNA"/>
</dbReference>
<evidence type="ECO:0000313" key="6">
    <source>
        <dbReference type="EMBL" id="GAO41700.1"/>
    </source>
</evidence>
<dbReference type="PANTHER" id="PTHR43179">
    <property type="entry name" value="RHAMNOSYLTRANSFERASE WBBL"/>
    <property type="match status" value="1"/>
</dbReference>
<accession>A0A0E9MX55</accession>
<dbReference type="Proteomes" id="UP000033121">
    <property type="component" value="Unassembled WGS sequence"/>
</dbReference>
<keyword evidence="4" id="KW-0812">Transmembrane</keyword>
<dbReference type="STRING" id="1220578.FPE01S_01_07140"/>
<dbReference type="AlphaFoldDB" id="A0A0E9MX55"/>
<evidence type="ECO:0000256" key="3">
    <source>
        <dbReference type="ARBA" id="ARBA00022679"/>
    </source>
</evidence>
<comment type="similarity">
    <text evidence="1">Belongs to the glycosyltransferase 2 family.</text>
</comment>
<keyword evidence="3 6" id="KW-0808">Transferase</keyword>
<keyword evidence="4" id="KW-1133">Transmembrane helix</keyword>
<feature type="transmembrane region" description="Helical" evidence="4">
    <location>
        <begin position="363"/>
        <end position="380"/>
    </location>
</feature>
<evidence type="ECO:0000259" key="5">
    <source>
        <dbReference type="Pfam" id="PF00535"/>
    </source>
</evidence>
<keyword evidence="7" id="KW-1185">Reference proteome</keyword>
<dbReference type="SUPFAM" id="SSF53448">
    <property type="entry name" value="Nucleotide-diphospho-sugar transferases"/>
    <property type="match status" value="1"/>
</dbReference>
<dbReference type="PANTHER" id="PTHR43179:SF12">
    <property type="entry name" value="GALACTOFURANOSYLTRANSFERASE GLFT2"/>
    <property type="match status" value="1"/>
</dbReference>
<dbReference type="InterPro" id="IPR029044">
    <property type="entry name" value="Nucleotide-diphossugar_trans"/>
</dbReference>
<dbReference type="InterPro" id="IPR001173">
    <property type="entry name" value="Glyco_trans_2-like"/>
</dbReference>
<evidence type="ECO:0000256" key="2">
    <source>
        <dbReference type="ARBA" id="ARBA00022676"/>
    </source>
</evidence>
<dbReference type="CDD" id="cd00761">
    <property type="entry name" value="Glyco_tranf_GTA_type"/>
    <property type="match status" value="1"/>
</dbReference>
<evidence type="ECO:0000313" key="7">
    <source>
        <dbReference type="Proteomes" id="UP000033121"/>
    </source>
</evidence>
<comment type="caution">
    <text evidence="6">The sequence shown here is derived from an EMBL/GenBank/DDBJ whole genome shotgun (WGS) entry which is preliminary data.</text>
</comment>
<dbReference type="Gene3D" id="3.90.550.10">
    <property type="entry name" value="Spore Coat Polysaccharide Biosynthesis Protein SpsA, Chain A"/>
    <property type="match status" value="1"/>
</dbReference>
<protein>
    <submittedName>
        <fullName evidence="6">Putative glycosyltransferase</fullName>
    </submittedName>
</protein>
<dbReference type="Pfam" id="PF00535">
    <property type="entry name" value="Glycos_transf_2"/>
    <property type="match status" value="1"/>
</dbReference>
<reference evidence="6 7" key="1">
    <citation type="submission" date="2015-04" db="EMBL/GenBank/DDBJ databases">
        <title>Whole genome shotgun sequence of Flavihumibacter petaseus NBRC 106054.</title>
        <authorList>
            <person name="Miyazawa S."/>
            <person name="Hosoyama A."/>
            <person name="Hashimoto M."/>
            <person name="Noguchi M."/>
            <person name="Tsuchikane K."/>
            <person name="Ohji S."/>
            <person name="Yamazoe A."/>
            <person name="Ichikawa N."/>
            <person name="Kimura A."/>
            <person name="Fujita N."/>
        </authorList>
    </citation>
    <scope>NUCLEOTIDE SEQUENCE [LARGE SCALE GENOMIC DNA]</scope>
    <source>
        <strain evidence="6 7">NBRC 106054</strain>
    </source>
</reference>
<dbReference type="GO" id="GO:0016757">
    <property type="term" value="F:glycosyltransferase activity"/>
    <property type="evidence" value="ECO:0007669"/>
    <property type="project" value="UniProtKB-KW"/>
</dbReference>
<keyword evidence="2" id="KW-0328">Glycosyltransferase</keyword>
<name>A0A0E9MX55_9BACT</name>
<dbReference type="RefSeq" id="WP_046367517.1">
    <property type="nucleotide sequence ID" value="NZ_BBWV01000001.1"/>
</dbReference>
<gene>
    <name evidence="6" type="ORF">FPE01S_01_07140</name>
</gene>
<organism evidence="6 7">
    <name type="scientific">Flavihumibacter petaseus NBRC 106054</name>
    <dbReference type="NCBI Taxonomy" id="1220578"/>
    <lineage>
        <taxon>Bacteria</taxon>
        <taxon>Pseudomonadati</taxon>
        <taxon>Bacteroidota</taxon>
        <taxon>Chitinophagia</taxon>
        <taxon>Chitinophagales</taxon>
        <taxon>Chitinophagaceae</taxon>
        <taxon>Flavihumibacter</taxon>
    </lineage>
</organism>
<proteinExistence type="inferred from homology"/>
<evidence type="ECO:0000256" key="4">
    <source>
        <dbReference type="SAM" id="Phobius"/>
    </source>
</evidence>
<keyword evidence="4" id="KW-0472">Membrane</keyword>
<evidence type="ECO:0000256" key="1">
    <source>
        <dbReference type="ARBA" id="ARBA00006739"/>
    </source>
</evidence>
<feature type="domain" description="Glycosyltransferase 2-like" evidence="5">
    <location>
        <begin position="42"/>
        <end position="147"/>
    </location>
</feature>
<feature type="transmembrane region" description="Helical" evidence="4">
    <location>
        <begin position="279"/>
        <end position="299"/>
    </location>
</feature>